<reference evidence="2" key="1">
    <citation type="journal article" date="2019" name="Int. J. Syst. Evol. Microbiol.">
        <title>The Global Catalogue of Microorganisms (GCM) 10K type strain sequencing project: providing services to taxonomists for standard genome sequencing and annotation.</title>
        <authorList>
            <consortium name="The Broad Institute Genomics Platform"/>
            <consortium name="The Broad Institute Genome Sequencing Center for Infectious Disease"/>
            <person name="Wu L."/>
            <person name="Ma J."/>
        </authorList>
    </citation>
    <scope>NUCLEOTIDE SEQUENCE [LARGE SCALE GENOMIC DNA]</scope>
    <source>
        <strain evidence="2">JCM 18014</strain>
    </source>
</reference>
<gene>
    <name evidence="1" type="ORF">GCM10023208_22750</name>
</gene>
<evidence type="ECO:0000313" key="2">
    <source>
        <dbReference type="Proteomes" id="UP001500518"/>
    </source>
</evidence>
<dbReference type="Proteomes" id="UP001500518">
    <property type="component" value="Unassembled WGS sequence"/>
</dbReference>
<sequence length="219" mass="24508">MLTGLWPSNSDDREYALSFDRERDRRLLIIPALFDEGNKLRRFTVETMRRLDAAGIDTFLPDLPGTNESLARHGAQDLATWRSAMDHAARHFRANQVLAIRGGALLAPTHVHRAHYAATTGMKTLRALLRAHVMQRREAGVHVTIDNALTTGRTEGLSMVGYDCSARLIRDLEAARPPEPELLVEQSQLQGPGLWLRTEPSEDAQQSLLLARIISGWRS</sequence>
<organism evidence="1 2">
    <name type="scientific">Erythrobacter westpacificensis</name>
    <dbReference type="NCBI Taxonomy" id="1055231"/>
    <lineage>
        <taxon>Bacteria</taxon>
        <taxon>Pseudomonadati</taxon>
        <taxon>Pseudomonadota</taxon>
        <taxon>Alphaproteobacteria</taxon>
        <taxon>Sphingomonadales</taxon>
        <taxon>Erythrobacteraceae</taxon>
        <taxon>Erythrobacter/Porphyrobacter group</taxon>
        <taxon>Erythrobacter</taxon>
    </lineage>
</organism>
<dbReference type="RefSeq" id="WP_346033185.1">
    <property type="nucleotide sequence ID" value="NZ_BAABHV010000017.1"/>
</dbReference>
<name>A0ABP9KEL4_9SPHN</name>
<protein>
    <submittedName>
        <fullName evidence="1">Uncharacterized protein</fullName>
    </submittedName>
</protein>
<accession>A0ABP9KEL4</accession>
<keyword evidence="2" id="KW-1185">Reference proteome</keyword>
<proteinExistence type="predicted"/>
<comment type="caution">
    <text evidence="1">The sequence shown here is derived from an EMBL/GenBank/DDBJ whole genome shotgun (WGS) entry which is preliminary data.</text>
</comment>
<evidence type="ECO:0000313" key="1">
    <source>
        <dbReference type="EMBL" id="GAA5057367.1"/>
    </source>
</evidence>
<dbReference type="EMBL" id="BAABHV010000017">
    <property type="protein sequence ID" value="GAA5057367.1"/>
    <property type="molecule type" value="Genomic_DNA"/>
</dbReference>